<keyword evidence="3" id="KW-1185">Reference proteome</keyword>
<accession>A0ABU6K8J9</accession>
<dbReference type="RefSeq" id="WP_327600735.1">
    <property type="nucleotide sequence ID" value="NZ_JAYXHS010000004.1"/>
</dbReference>
<organism evidence="2 3">
    <name type="scientific">Uliginosibacterium silvisoli</name>
    <dbReference type="NCBI Taxonomy" id="3114758"/>
    <lineage>
        <taxon>Bacteria</taxon>
        <taxon>Pseudomonadati</taxon>
        <taxon>Pseudomonadota</taxon>
        <taxon>Betaproteobacteria</taxon>
        <taxon>Rhodocyclales</taxon>
        <taxon>Zoogloeaceae</taxon>
        <taxon>Uliginosibacterium</taxon>
    </lineage>
</organism>
<feature type="transmembrane region" description="Helical" evidence="1">
    <location>
        <begin position="7"/>
        <end position="26"/>
    </location>
</feature>
<evidence type="ECO:0000256" key="1">
    <source>
        <dbReference type="SAM" id="Phobius"/>
    </source>
</evidence>
<name>A0ABU6K8J9_9RHOO</name>
<reference evidence="2 3" key="1">
    <citation type="submission" date="2024-01" db="EMBL/GenBank/DDBJ databases">
        <title>Uliginosibacterium soil sp. nov.</title>
        <authorList>
            <person name="Lv Y."/>
        </authorList>
    </citation>
    <scope>NUCLEOTIDE SEQUENCE [LARGE SCALE GENOMIC DNA]</scope>
    <source>
        <strain evidence="2 3">H3</strain>
    </source>
</reference>
<keyword evidence="1" id="KW-0812">Transmembrane</keyword>
<sequence length="126" mass="14210">MIVIATYVIYLCISVAVTVWVARSLSQHGRTFLVHQLRGNEPLADSLNHLLVVGFYLVNIGWVCVALRYGTQPVDIAGLIEYLSTKLGLVLLVLGIMHLFNLYWISGFDWDRYTQAPVLETDKELS</sequence>
<gene>
    <name evidence="2" type="ORF">VVD49_18660</name>
</gene>
<proteinExistence type="predicted"/>
<feature type="transmembrane region" description="Helical" evidence="1">
    <location>
        <begin position="46"/>
        <end position="67"/>
    </location>
</feature>
<feature type="transmembrane region" description="Helical" evidence="1">
    <location>
        <begin position="87"/>
        <end position="105"/>
    </location>
</feature>
<protein>
    <recommendedName>
        <fullName evidence="4">Integral membrane protein</fullName>
    </recommendedName>
</protein>
<dbReference type="Proteomes" id="UP001331561">
    <property type="component" value="Unassembled WGS sequence"/>
</dbReference>
<evidence type="ECO:0000313" key="2">
    <source>
        <dbReference type="EMBL" id="MEC5387761.1"/>
    </source>
</evidence>
<keyword evidence="1" id="KW-1133">Transmembrane helix</keyword>
<keyword evidence="1" id="KW-0472">Membrane</keyword>
<evidence type="ECO:0008006" key="4">
    <source>
        <dbReference type="Google" id="ProtNLM"/>
    </source>
</evidence>
<evidence type="ECO:0000313" key="3">
    <source>
        <dbReference type="Proteomes" id="UP001331561"/>
    </source>
</evidence>
<dbReference type="EMBL" id="JAYXHS010000004">
    <property type="protein sequence ID" value="MEC5387761.1"/>
    <property type="molecule type" value="Genomic_DNA"/>
</dbReference>
<comment type="caution">
    <text evidence="2">The sequence shown here is derived from an EMBL/GenBank/DDBJ whole genome shotgun (WGS) entry which is preliminary data.</text>
</comment>